<dbReference type="SUPFAM" id="SSF56784">
    <property type="entry name" value="HAD-like"/>
    <property type="match status" value="1"/>
</dbReference>
<dbReference type="GO" id="GO:0008967">
    <property type="term" value="F:phosphoglycolate phosphatase activity"/>
    <property type="evidence" value="ECO:0007669"/>
    <property type="project" value="TreeGrafter"/>
</dbReference>
<dbReference type="InterPro" id="IPR023214">
    <property type="entry name" value="HAD_sf"/>
</dbReference>
<dbReference type="InterPro" id="IPR050155">
    <property type="entry name" value="HAD-like_hydrolase_sf"/>
</dbReference>
<dbReference type="OrthoDB" id="9807630at2"/>
<dbReference type="Proteomes" id="UP000184447">
    <property type="component" value="Unassembled WGS sequence"/>
</dbReference>
<dbReference type="InterPro" id="IPR041492">
    <property type="entry name" value="HAD_2"/>
</dbReference>
<keyword evidence="2" id="KW-1185">Reference proteome</keyword>
<dbReference type="AlphaFoldDB" id="A0A1M5S5D6"/>
<organism evidence="1 2">
    <name type="scientific">Clostridium grantii DSM 8605</name>
    <dbReference type="NCBI Taxonomy" id="1121316"/>
    <lineage>
        <taxon>Bacteria</taxon>
        <taxon>Bacillati</taxon>
        <taxon>Bacillota</taxon>
        <taxon>Clostridia</taxon>
        <taxon>Eubacteriales</taxon>
        <taxon>Clostridiaceae</taxon>
        <taxon>Clostridium</taxon>
    </lineage>
</organism>
<accession>A0A1M5S5D6</accession>
<gene>
    <name evidence="1" type="ORF">SAMN02745207_00760</name>
</gene>
<dbReference type="Gene3D" id="3.40.50.1000">
    <property type="entry name" value="HAD superfamily/HAD-like"/>
    <property type="match status" value="1"/>
</dbReference>
<dbReference type="SFLD" id="SFLDS00003">
    <property type="entry name" value="Haloacid_Dehalogenase"/>
    <property type="match status" value="1"/>
</dbReference>
<evidence type="ECO:0000313" key="2">
    <source>
        <dbReference type="Proteomes" id="UP000184447"/>
    </source>
</evidence>
<sequence length="227" mass="26052">MYNAVIFDKDGTLMNTDKLWNKVYREAIAILAENYGLDLDFDKVMLSIGIIDDNLKKDSLASIGSVKEVLDEIIKSYSLDIDNSSMEYMLESFEKTINEKVKENIKYVELLHTDILHMLKYLVKNQIVIGLVTTDSKKNTMGMLEYLGLKDYFYYIGCGDDLELKSKPEVDHGIHFMKDLSLSPSSVLMVGDSSYDELFAEKLGVDFHKITIEEDIYDLYCKLKTNK</sequence>
<dbReference type="Gene3D" id="1.10.150.240">
    <property type="entry name" value="Putative phosphatase, domain 2"/>
    <property type="match status" value="1"/>
</dbReference>
<proteinExistence type="predicted"/>
<dbReference type="PANTHER" id="PTHR43434">
    <property type="entry name" value="PHOSPHOGLYCOLATE PHOSPHATASE"/>
    <property type="match status" value="1"/>
</dbReference>
<dbReference type="Pfam" id="PF13419">
    <property type="entry name" value="HAD_2"/>
    <property type="match status" value="1"/>
</dbReference>
<reference evidence="1 2" key="1">
    <citation type="submission" date="2016-11" db="EMBL/GenBank/DDBJ databases">
        <authorList>
            <person name="Jaros S."/>
            <person name="Januszkiewicz K."/>
            <person name="Wedrychowicz H."/>
        </authorList>
    </citation>
    <scope>NUCLEOTIDE SEQUENCE [LARGE SCALE GENOMIC DNA]</scope>
    <source>
        <strain evidence="1 2">DSM 8605</strain>
    </source>
</reference>
<dbReference type="EMBL" id="FQXM01000004">
    <property type="protein sequence ID" value="SHH33640.1"/>
    <property type="molecule type" value="Genomic_DNA"/>
</dbReference>
<dbReference type="InterPro" id="IPR036412">
    <property type="entry name" value="HAD-like_sf"/>
</dbReference>
<dbReference type="InterPro" id="IPR023198">
    <property type="entry name" value="PGP-like_dom2"/>
</dbReference>
<dbReference type="STRING" id="1121316.SAMN02745207_00760"/>
<dbReference type="PANTHER" id="PTHR43434:SF1">
    <property type="entry name" value="PHOSPHOGLYCOLATE PHOSPHATASE"/>
    <property type="match status" value="1"/>
</dbReference>
<name>A0A1M5S5D6_9CLOT</name>
<dbReference type="GO" id="GO:0006281">
    <property type="term" value="P:DNA repair"/>
    <property type="evidence" value="ECO:0007669"/>
    <property type="project" value="TreeGrafter"/>
</dbReference>
<dbReference type="SFLD" id="SFLDG01129">
    <property type="entry name" value="C1.5:_HAD__Beta-PGM__Phosphata"/>
    <property type="match status" value="1"/>
</dbReference>
<dbReference type="RefSeq" id="WP_073337112.1">
    <property type="nucleotide sequence ID" value="NZ_FQXM01000004.1"/>
</dbReference>
<protein>
    <submittedName>
        <fullName evidence="1">Phosphoglycolate phosphatase, HAD superfamily</fullName>
    </submittedName>
</protein>
<evidence type="ECO:0000313" key="1">
    <source>
        <dbReference type="EMBL" id="SHH33640.1"/>
    </source>
</evidence>